<dbReference type="OrthoDB" id="9804152at2"/>
<evidence type="ECO:0000256" key="1">
    <source>
        <dbReference type="ARBA" id="ARBA00004167"/>
    </source>
</evidence>
<evidence type="ECO:0000313" key="7">
    <source>
        <dbReference type="Proteomes" id="UP000283734"/>
    </source>
</evidence>
<keyword evidence="7" id="KW-1185">Reference proteome</keyword>
<dbReference type="SUPFAM" id="SSF140478">
    <property type="entry name" value="LemA-like"/>
    <property type="match status" value="1"/>
</dbReference>
<name>A0A418XWS2_9GAMM</name>
<reference evidence="6 7" key="1">
    <citation type="submission" date="2018-09" db="EMBL/GenBank/DDBJ databases">
        <title>Alcanivorax profundi sp. nov., isolated from 1000 m-depth seawater of the Mariana Trench.</title>
        <authorList>
            <person name="Liu J."/>
        </authorList>
    </citation>
    <scope>NUCLEOTIDE SEQUENCE [LARGE SCALE GENOMIC DNA]</scope>
    <source>
        <strain evidence="6 7">MTEO17</strain>
    </source>
</reference>
<comment type="similarity">
    <text evidence="2">Belongs to the LemA family.</text>
</comment>
<keyword evidence="3" id="KW-0812">Transmembrane</keyword>
<organism evidence="6 7">
    <name type="scientific">Alcanivorax profundi</name>
    <dbReference type="NCBI Taxonomy" id="2338368"/>
    <lineage>
        <taxon>Bacteria</taxon>
        <taxon>Pseudomonadati</taxon>
        <taxon>Pseudomonadota</taxon>
        <taxon>Gammaproteobacteria</taxon>
        <taxon>Oceanospirillales</taxon>
        <taxon>Alcanivoracaceae</taxon>
        <taxon>Alcanivorax</taxon>
    </lineage>
</organism>
<dbReference type="PANTHER" id="PTHR34478:SF2">
    <property type="entry name" value="MEMBRANE PROTEIN"/>
    <property type="match status" value="1"/>
</dbReference>
<evidence type="ECO:0000256" key="2">
    <source>
        <dbReference type="ARBA" id="ARBA00008854"/>
    </source>
</evidence>
<dbReference type="Gene3D" id="1.20.1440.20">
    <property type="entry name" value="LemA-like domain"/>
    <property type="match status" value="1"/>
</dbReference>
<evidence type="ECO:0000313" key="6">
    <source>
        <dbReference type="EMBL" id="RJG17263.1"/>
    </source>
</evidence>
<gene>
    <name evidence="6" type="ORF">D4A39_11050</name>
</gene>
<comment type="caution">
    <text evidence="6">The sequence shown here is derived from an EMBL/GenBank/DDBJ whole genome shotgun (WGS) entry which is preliminary data.</text>
</comment>
<proteinExistence type="inferred from homology"/>
<dbReference type="Pfam" id="PF04011">
    <property type="entry name" value="LemA"/>
    <property type="match status" value="1"/>
</dbReference>
<evidence type="ECO:0000256" key="4">
    <source>
        <dbReference type="ARBA" id="ARBA00022989"/>
    </source>
</evidence>
<sequence length="201" mass="22814">MENTVMTLWRSVVLVMLVGWLSGCGINNIPTYDEQVKAAWSQVENQYQRRADLIPNLVNTVKGYASHEQEVLVDVTQARAKVGSIQVDGNLLDNPEKLQQFEQAQRQLGSALQRLMVVAERYPDLKANQNFLALQSQLEGTENRISVARRDYIAAVQQYNTEIRTFPGRLWHSFLYSDMDIRETYEATSEGADQAPAVSFD</sequence>
<dbReference type="InterPro" id="IPR023353">
    <property type="entry name" value="LemA-like_dom_sf"/>
</dbReference>
<dbReference type="Proteomes" id="UP000283734">
    <property type="component" value="Unassembled WGS sequence"/>
</dbReference>
<comment type="subcellular location">
    <subcellularLocation>
        <location evidence="1">Membrane</location>
        <topology evidence="1">Single-pass membrane protein</topology>
    </subcellularLocation>
</comment>
<dbReference type="PANTHER" id="PTHR34478">
    <property type="entry name" value="PROTEIN LEMA"/>
    <property type="match status" value="1"/>
</dbReference>
<dbReference type="InterPro" id="IPR007156">
    <property type="entry name" value="MamQ_LemA"/>
</dbReference>
<accession>A0A418XWS2</accession>
<dbReference type="AlphaFoldDB" id="A0A418XWS2"/>
<keyword evidence="5" id="KW-0472">Membrane</keyword>
<dbReference type="GO" id="GO:0016020">
    <property type="term" value="C:membrane"/>
    <property type="evidence" value="ECO:0007669"/>
    <property type="project" value="UniProtKB-SubCell"/>
</dbReference>
<evidence type="ECO:0000256" key="3">
    <source>
        <dbReference type="ARBA" id="ARBA00022692"/>
    </source>
</evidence>
<evidence type="ECO:0000256" key="5">
    <source>
        <dbReference type="ARBA" id="ARBA00023136"/>
    </source>
</evidence>
<protein>
    <submittedName>
        <fullName evidence="6">LemA family protein</fullName>
    </submittedName>
</protein>
<keyword evidence="4" id="KW-1133">Transmembrane helix</keyword>
<dbReference type="EMBL" id="QYYA01000003">
    <property type="protein sequence ID" value="RJG17263.1"/>
    <property type="molecule type" value="Genomic_DNA"/>
</dbReference>